<dbReference type="Proteomes" id="UP000008281">
    <property type="component" value="Unassembled WGS sequence"/>
</dbReference>
<protein>
    <submittedName>
        <fullName evidence="2">Uncharacterized protein</fullName>
    </submittedName>
</protein>
<reference evidence="2" key="1">
    <citation type="submission" date="2007-07" db="EMBL/GenBank/DDBJ databases">
        <title>PCAP assembly of the Caenorhabditis remanei genome.</title>
        <authorList>
            <consortium name="The Caenorhabditis remanei Sequencing Consortium"/>
            <person name="Wilson R.K."/>
        </authorList>
    </citation>
    <scope>NUCLEOTIDE SEQUENCE [LARGE SCALE GENOMIC DNA]</scope>
    <source>
        <strain evidence="2">PB4641</strain>
    </source>
</reference>
<accession>E3NAB4</accession>
<evidence type="ECO:0000313" key="2">
    <source>
        <dbReference type="EMBL" id="EFO91017.1"/>
    </source>
</evidence>
<evidence type="ECO:0000313" key="3">
    <source>
        <dbReference type="Proteomes" id="UP000008281"/>
    </source>
</evidence>
<organism evidence="3">
    <name type="scientific">Caenorhabditis remanei</name>
    <name type="common">Caenorhabditis vulgaris</name>
    <dbReference type="NCBI Taxonomy" id="31234"/>
    <lineage>
        <taxon>Eukaryota</taxon>
        <taxon>Metazoa</taxon>
        <taxon>Ecdysozoa</taxon>
        <taxon>Nematoda</taxon>
        <taxon>Chromadorea</taxon>
        <taxon>Rhabditida</taxon>
        <taxon>Rhabditina</taxon>
        <taxon>Rhabditomorpha</taxon>
        <taxon>Rhabditoidea</taxon>
        <taxon>Rhabditidae</taxon>
        <taxon>Peloderinae</taxon>
        <taxon>Caenorhabditis</taxon>
    </lineage>
</organism>
<dbReference type="HOGENOM" id="CLU_3052348_0_0_1"/>
<dbReference type="InParanoid" id="E3NAB4"/>
<dbReference type="EMBL" id="DS268573">
    <property type="protein sequence ID" value="EFO91017.1"/>
    <property type="molecule type" value="Genomic_DNA"/>
</dbReference>
<evidence type="ECO:0000256" key="1">
    <source>
        <dbReference type="SAM" id="MobiDB-lite"/>
    </source>
</evidence>
<proteinExistence type="predicted"/>
<dbReference type="AlphaFoldDB" id="E3NAB4"/>
<keyword evidence="3" id="KW-1185">Reference proteome</keyword>
<feature type="region of interest" description="Disordered" evidence="1">
    <location>
        <begin position="1"/>
        <end position="25"/>
    </location>
</feature>
<name>E3NAB4_CAERE</name>
<sequence length="54" mass="6086">MVSICLRPNAERFSGKTQTQEGRNAATGAIWRRSKKTLAREGTSCHSQVMKRIH</sequence>
<gene>
    <name evidence="2" type="ORF">CRE_25849</name>
</gene>